<dbReference type="Pfam" id="PF10090">
    <property type="entry name" value="HPTransfase"/>
    <property type="match status" value="1"/>
</dbReference>
<dbReference type="Gene3D" id="3.30.565.10">
    <property type="entry name" value="Histidine kinase-like ATPase, C-terminal domain"/>
    <property type="match status" value="1"/>
</dbReference>
<name>A0ABV7D7Z1_9PROT</name>
<evidence type="ECO:0000313" key="2">
    <source>
        <dbReference type="EMBL" id="MFC3052961.1"/>
    </source>
</evidence>
<sequence length="213" mass="22948">MSDLDFASLLCSRLCHDLVSPVGAINNGLEILAEEKDPAMRDAVLDLIDKSTRQTVNKLQFFRLAFGAAGGFSAQLDMREAEKATRALISGSRIEMDWQVSVPSASKSVVKLLLNLCLVVSETLIRGGKITVQLDEADEAINISVLASGARIIFPENIRATLTAGNAMDELEPRTAPAHLASLLVRELGGHLELDFTEGEQIAVHASLLKKAL</sequence>
<evidence type="ECO:0000259" key="1">
    <source>
        <dbReference type="Pfam" id="PF10090"/>
    </source>
</evidence>
<dbReference type="EMBL" id="JBHRSL010000010">
    <property type="protein sequence ID" value="MFC3052961.1"/>
    <property type="molecule type" value="Genomic_DNA"/>
</dbReference>
<comment type="caution">
    <text evidence="2">The sequence shown here is derived from an EMBL/GenBank/DDBJ whole genome shotgun (WGS) entry which is preliminary data.</text>
</comment>
<gene>
    <name evidence="2" type="ORF">ACFOKA_13680</name>
</gene>
<dbReference type="Gene3D" id="1.10.287.130">
    <property type="match status" value="1"/>
</dbReference>
<keyword evidence="3" id="KW-1185">Reference proteome</keyword>
<proteinExistence type="predicted"/>
<protein>
    <submittedName>
        <fullName evidence="2">Histidine phosphotransferase family protein</fullName>
    </submittedName>
</protein>
<dbReference type="RefSeq" id="WP_194213407.1">
    <property type="nucleotide sequence ID" value="NZ_CP061205.1"/>
</dbReference>
<dbReference type="Proteomes" id="UP001595444">
    <property type="component" value="Unassembled WGS sequence"/>
</dbReference>
<evidence type="ECO:0000313" key="3">
    <source>
        <dbReference type="Proteomes" id="UP001595444"/>
    </source>
</evidence>
<reference evidence="3" key="1">
    <citation type="journal article" date="2019" name="Int. J. Syst. Evol. Microbiol.">
        <title>The Global Catalogue of Microorganisms (GCM) 10K type strain sequencing project: providing services to taxonomists for standard genome sequencing and annotation.</title>
        <authorList>
            <consortium name="The Broad Institute Genomics Platform"/>
            <consortium name="The Broad Institute Genome Sequencing Center for Infectious Disease"/>
            <person name="Wu L."/>
            <person name="Ma J."/>
        </authorList>
    </citation>
    <scope>NUCLEOTIDE SEQUENCE [LARGE SCALE GENOMIC DNA]</scope>
    <source>
        <strain evidence="3">KCTC 62164</strain>
    </source>
</reference>
<feature type="domain" description="Histidine phosphotransferase ChpT C-terminal" evidence="1">
    <location>
        <begin position="79"/>
        <end position="197"/>
    </location>
</feature>
<dbReference type="InterPro" id="IPR036890">
    <property type="entry name" value="HATPase_C_sf"/>
</dbReference>
<accession>A0ABV7D7Z1</accession>
<dbReference type="InterPro" id="IPR018762">
    <property type="entry name" value="ChpT_C"/>
</dbReference>
<organism evidence="2 3">
    <name type="scientific">Kordiimonas pumila</name>
    <dbReference type="NCBI Taxonomy" id="2161677"/>
    <lineage>
        <taxon>Bacteria</taxon>
        <taxon>Pseudomonadati</taxon>
        <taxon>Pseudomonadota</taxon>
        <taxon>Alphaproteobacteria</taxon>
        <taxon>Kordiimonadales</taxon>
        <taxon>Kordiimonadaceae</taxon>
        <taxon>Kordiimonas</taxon>
    </lineage>
</organism>